<dbReference type="RefSeq" id="WP_369330209.1">
    <property type="nucleotide sequence ID" value="NZ_JAULBC010000004.1"/>
</dbReference>
<dbReference type="Pfam" id="PF13489">
    <property type="entry name" value="Methyltransf_23"/>
    <property type="match status" value="1"/>
</dbReference>
<gene>
    <name evidence="1" type="ORF">QTN47_14945</name>
</gene>
<keyword evidence="1" id="KW-0808">Transferase</keyword>
<evidence type="ECO:0000313" key="2">
    <source>
        <dbReference type="Proteomes" id="UP001560573"/>
    </source>
</evidence>
<dbReference type="Proteomes" id="UP001560573">
    <property type="component" value="Unassembled WGS sequence"/>
</dbReference>
<dbReference type="SUPFAM" id="SSF53335">
    <property type="entry name" value="S-adenosyl-L-methionine-dependent methyltransferases"/>
    <property type="match status" value="1"/>
</dbReference>
<accession>A0ABV3ZFZ5</accession>
<organism evidence="1 2">
    <name type="scientific">Danxiaibacter flavus</name>
    <dbReference type="NCBI Taxonomy" id="3049108"/>
    <lineage>
        <taxon>Bacteria</taxon>
        <taxon>Pseudomonadati</taxon>
        <taxon>Bacteroidota</taxon>
        <taxon>Chitinophagia</taxon>
        <taxon>Chitinophagales</taxon>
        <taxon>Chitinophagaceae</taxon>
        <taxon>Danxiaibacter</taxon>
    </lineage>
</organism>
<dbReference type="InterPro" id="IPR029063">
    <property type="entry name" value="SAM-dependent_MTases_sf"/>
</dbReference>
<evidence type="ECO:0000313" key="1">
    <source>
        <dbReference type="EMBL" id="MEX6688802.1"/>
    </source>
</evidence>
<dbReference type="GO" id="GO:0008168">
    <property type="term" value="F:methyltransferase activity"/>
    <property type="evidence" value="ECO:0007669"/>
    <property type="project" value="UniProtKB-KW"/>
</dbReference>
<protein>
    <submittedName>
        <fullName evidence="1">Methyltransferase domain-containing protein</fullName>
    </submittedName>
</protein>
<comment type="caution">
    <text evidence="1">The sequence shown here is derived from an EMBL/GenBank/DDBJ whole genome shotgun (WGS) entry which is preliminary data.</text>
</comment>
<dbReference type="Gene3D" id="3.40.50.150">
    <property type="entry name" value="Vaccinia Virus protein VP39"/>
    <property type="match status" value="1"/>
</dbReference>
<keyword evidence="1" id="KW-0489">Methyltransferase</keyword>
<dbReference type="GO" id="GO:0032259">
    <property type="term" value="P:methylation"/>
    <property type="evidence" value="ECO:0007669"/>
    <property type="project" value="UniProtKB-KW"/>
</dbReference>
<proteinExistence type="predicted"/>
<keyword evidence="2" id="KW-1185">Reference proteome</keyword>
<reference evidence="1 2" key="1">
    <citation type="submission" date="2023-07" db="EMBL/GenBank/DDBJ databases">
        <authorList>
            <person name="Lian W.-H."/>
        </authorList>
    </citation>
    <scope>NUCLEOTIDE SEQUENCE [LARGE SCALE GENOMIC DNA]</scope>
    <source>
        <strain evidence="1 2">SYSU DXS3180</strain>
    </source>
</reference>
<name>A0ABV3ZFZ5_9BACT</name>
<dbReference type="EMBL" id="JAULBC010000004">
    <property type="protein sequence ID" value="MEX6688802.1"/>
    <property type="molecule type" value="Genomic_DNA"/>
</dbReference>
<sequence>MADLHYTPTEKLTVKRPVDRIKYLRDACINKKVLDLGCYDETALVKEDTGNYLFGEISKVSALHVGVDNSKLLINGGITYSDTVRIMYGDIYNLDKLDLHHIDFDVIIAGELIEHLPNTLVFFENLKKQFAGKRLICSTPNATSLHNMILSLIKRESAHIDHVQVYSYKTLNTLCKLAGFSSWQIIPYHVKFSEMILNAKGGKKQVVKICERIVNGFERIFPMTGGGYIIDITI</sequence>